<dbReference type="PANTHER" id="PTHR22850">
    <property type="entry name" value="WD40 REPEAT FAMILY"/>
    <property type="match status" value="1"/>
</dbReference>
<dbReference type="Pfam" id="PF00400">
    <property type="entry name" value="WD40"/>
    <property type="match status" value="3"/>
</dbReference>
<accession>A0A7R9Z3I7</accession>
<feature type="compositionally biased region" description="Gly residues" evidence="6">
    <location>
        <begin position="278"/>
        <end position="290"/>
    </location>
</feature>
<dbReference type="GO" id="GO:0005634">
    <property type="term" value="C:nucleus"/>
    <property type="evidence" value="ECO:0007669"/>
    <property type="project" value="UniProtKB-SubCell"/>
</dbReference>
<keyword evidence="3" id="KW-0677">Repeat</keyword>
<gene>
    <name evidence="7" type="ORF">CEUR00632_LOCUS16678</name>
</gene>
<dbReference type="InterPro" id="IPR050459">
    <property type="entry name" value="WD_repeat_RBAP46/RBAP48/MSI1"/>
</dbReference>
<evidence type="ECO:0000256" key="2">
    <source>
        <dbReference type="ARBA" id="ARBA00022574"/>
    </source>
</evidence>
<dbReference type="EMBL" id="HBEC01035905">
    <property type="protein sequence ID" value="CAD8302661.1"/>
    <property type="molecule type" value="Transcribed_RNA"/>
</dbReference>
<dbReference type="SMART" id="SM00320">
    <property type="entry name" value="WD40"/>
    <property type="match status" value="3"/>
</dbReference>
<dbReference type="PROSITE" id="PS50082">
    <property type="entry name" value="WD_REPEATS_2"/>
    <property type="match status" value="3"/>
</dbReference>
<dbReference type="PRINTS" id="PR00320">
    <property type="entry name" value="GPROTEINBRPT"/>
</dbReference>
<feature type="compositionally biased region" description="Gly residues" evidence="6">
    <location>
        <begin position="333"/>
        <end position="343"/>
    </location>
</feature>
<proteinExistence type="predicted"/>
<dbReference type="InterPro" id="IPR001680">
    <property type="entry name" value="WD40_rpt"/>
</dbReference>
<dbReference type="InterPro" id="IPR015943">
    <property type="entry name" value="WD40/YVTN_repeat-like_dom_sf"/>
</dbReference>
<evidence type="ECO:0000256" key="6">
    <source>
        <dbReference type="SAM" id="MobiDB-lite"/>
    </source>
</evidence>
<name>A0A7R9Z3I7_9CHLO</name>
<dbReference type="AlphaFoldDB" id="A0A7R9Z3I7"/>
<feature type="compositionally biased region" description="Basic and acidic residues" evidence="6">
    <location>
        <begin position="364"/>
        <end position="374"/>
    </location>
</feature>
<keyword evidence="4" id="KW-0539">Nucleus</keyword>
<dbReference type="InterPro" id="IPR036322">
    <property type="entry name" value="WD40_repeat_dom_sf"/>
</dbReference>
<keyword evidence="2 5" id="KW-0853">WD repeat</keyword>
<feature type="repeat" description="WD" evidence="5">
    <location>
        <begin position="105"/>
        <end position="124"/>
    </location>
</feature>
<organism evidence="7">
    <name type="scientific">Chlamydomonas euryale</name>
    <dbReference type="NCBI Taxonomy" id="1486919"/>
    <lineage>
        <taxon>Eukaryota</taxon>
        <taxon>Viridiplantae</taxon>
        <taxon>Chlorophyta</taxon>
        <taxon>core chlorophytes</taxon>
        <taxon>Chlorophyceae</taxon>
        <taxon>CS clade</taxon>
        <taxon>Chlamydomonadales</taxon>
        <taxon>Chlamydomonadaceae</taxon>
        <taxon>Chlamydomonas</taxon>
    </lineage>
</organism>
<protein>
    <recommendedName>
        <fullName evidence="8">Histone-binding protein RBBP4 N-terminal domain-containing protein</fullName>
    </recommendedName>
</protein>
<dbReference type="SUPFAM" id="SSF50978">
    <property type="entry name" value="WD40 repeat-like"/>
    <property type="match status" value="1"/>
</dbReference>
<feature type="region of interest" description="Disordered" evidence="6">
    <location>
        <begin position="274"/>
        <end position="374"/>
    </location>
</feature>
<feature type="repeat" description="WD" evidence="5">
    <location>
        <begin position="42"/>
        <end position="84"/>
    </location>
</feature>
<evidence type="ECO:0000256" key="4">
    <source>
        <dbReference type="ARBA" id="ARBA00023242"/>
    </source>
</evidence>
<evidence type="ECO:0000256" key="3">
    <source>
        <dbReference type="ARBA" id="ARBA00022737"/>
    </source>
</evidence>
<evidence type="ECO:0000256" key="1">
    <source>
        <dbReference type="ARBA" id="ARBA00004123"/>
    </source>
</evidence>
<reference evidence="7" key="1">
    <citation type="submission" date="2021-01" db="EMBL/GenBank/DDBJ databases">
        <authorList>
            <person name="Corre E."/>
            <person name="Pelletier E."/>
            <person name="Niang G."/>
            <person name="Scheremetjew M."/>
            <person name="Finn R."/>
            <person name="Kale V."/>
            <person name="Holt S."/>
            <person name="Cochrane G."/>
            <person name="Meng A."/>
            <person name="Brown T."/>
            <person name="Cohen L."/>
        </authorList>
    </citation>
    <scope>NUCLEOTIDE SEQUENCE</scope>
    <source>
        <strain evidence="7">CCMP219</strain>
    </source>
</reference>
<evidence type="ECO:0000256" key="5">
    <source>
        <dbReference type="PROSITE-ProRule" id="PRU00221"/>
    </source>
</evidence>
<dbReference type="Gene3D" id="2.130.10.10">
    <property type="entry name" value="YVTN repeat-like/Quinoprotein amine dehydrogenase"/>
    <property type="match status" value="1"/>
</dbReference>
<dbReference type="InterPro" id="IPR020472">
    <property type="entry name" value="WD40_PAC1"/>
</dbReference>
<dbReference type="PROSITE" id="PS50294">
    <property type="entry name" value="WD_REPEATS_REGION"/>
    <property type="match status" value="1"/>
</dbReference>
<comment type="subcellular location">
    <subcellularLocation>
        <location evidence="1">Nucleus</location>
    </subcellularLocation>
</comment>
<evidence type="ECO:0000313" key="7">
    <source>
        <dbReference type="EMBL" id="CAD8302661.1"/>
    </source>
</evidence>
<feature type="repeat" description="WD" evidence="5">
    <location>
        <begin position="137"/>
        <end position="179"/>
    </location>
</feature>
<dbReference type="InterPro" id="IPR019775">
    <property type="entry name" value="WD40_repeat_CS"/>
</dbReference>
<evidence type="ECO:0008006" key="8">
    <source>
        <dbReference type="Google" id="ProtNLM"/>
    </source>
</evidence>
<dbReference type="PROSITE" id="PS00678">
    <property type="entry name" value="WD_REPEATS_1"/>
    <property type="match status" value="2"/>
</dbReference>
<sequence>MGGAGGGSGTEGCIGASGGDGGSGGGGGGPGTCPELSPRVRFAGHAYTVEDVVFKPDSCNVLASVGDDHMIAFWDVRTPRAPTSCVCDAHGRNQDIQVVDWCGLDGLSVATGAMDGSLKVWDVRRMSRPCDAVAAFSGQHAGGIIRIEWHPQERGVLASGGEDRLVNVWRVPTATQPAPNGSGGGRGGRGGAAGCGGAALLFQHIGHHRGKVMDFQWCNGEGDAASWTMLSASDDADDEDISGGSLQVWRMSPLIHLHEDAAVELLRPHQDFILGQSAGSGDGDDGGGPGAAASEHPAQPSVKQEDSSSLRRMATAAAETGRPGGSNAASEGSGAGAGAGGGQTERLPLVRSSGPLRARVGGADPRDETCMHDS</sequence>